<dbReference type="KEGG" id="acan:ACA1_387360"/>
<dbReference type="AlphaFoldDB" id="L8GDP0"/>
<dbReference type="VEuPathDB" id="AmoebaDB:ACA1_387360"/>
<name>L8GDP0_ACACF</name>
<accession>L8GDP0</accession>
<organism evidence="2 3">
    <name type="scientific">Acanthamoeba castellanii (strain ATCC 30010 / Neff)</name>
    <dbReference type="NCBI Taxonomy" id="1257118"/>
    <lineage>
        <taxon>Eukaryota</taxon>
        <taxon>Amoebozoa</taxon>
        <taxon>Discosea</taxon>
        <taxon>Longamoebia</taxon>
        <taxon>Centramoebida</taxon>
        <taxon>Acanthamoebidae</taxon>
        <taxon>Acanthamoeba</taxon>
    </lineage>
</organism>
<feature type="compositionally biased region" description="Basic residues" evidence="1">
    <location>
        <begin position="71"/>
        <end position="89"/>
    </location>
</feature>
<evidence type="ECO:0000256" key="1">
    <source>
        <dbReference type="SAM" id="MobiDB-lite"/>
    </source>
</evidence>
<dbReference type="EMBL" id="KB008156">
    <property type="protein sequence ID" value="ELR11137.1"/>
    <property type="molecule type" value="Genomic_DNA"/>
</dbReference>
<reference evidence="2 3" key="1">
    <citation type="journal article" date="2013" name="Genome Biol.">
        <title>Genome of Acanthamoeba castellanii highlights extensive lateral gene transfer and early evolution of tyrosine kinase signaling.</title>
        <authorList>
            <person name="Clarke M."/>
            <person name="Lohan A.J."/>
            <person name="Liu B."/>
            <person name="Lagkouvardos I."/>
            <person name="Roy S."/>
            <person name="Zafar N."/>
            <person name="Bertelli C."/>
            <person name="Schilde C."/>
            <person name="Kianianmomeni A."/>
            <person name="Burglin T.R."/>
            <person name="Frech C."/>
            <person name="Turcotte B."/>
            <person name="Kopec K.O."/>
            <person name="Synnott J.M."/>
            <person name="Choo C."/>
            <person name="Paponov I."/>
            <person name="Finkler A."/>
            <person name="Soon Heng Tan C."/>
            <person name="Hutchins A.P."/>
            <person name="Weinmeier T."/>
            <person name="Rattei T."/>
            <person name="Chu J.S."/>
            <person name="Gimenez G."/>
            <person name="Irimia M."/>
            <person name="Rigden D.J."/>
            <person name="Fitzpatrick D.A."/>
            <person name="Lorenzo-Morales J."/>
            <person name="Bateman A."/>
            <person name="Chiu C.H."/>
            <person name="Tang P."/>
            <person name="Hegemann P."/>
            <person name="Fromm H."/>
            <person name="Raoult D."/>
            <person name="Greub G."/>
            <person name="Miranda-Saavedra D."/>
            <person name="Chen N."/>
            <person name="Nash P."/>
            <person name="Ginger M.L."/>
            <person name="Horn M."/>
            <person name="Schaap P."/>
            <person name="Caler L."/>
            <person name="Loftus B."/>
        </authorList>
    </citation>
    <scope>NUCLEOTIDE SEQUENCE [LARGE SCALE GENOMIC DNA]</scope>
    <source>
        <strain evidence="2 3">Neff</strain>
    </source>
</reference>
<dbReference type="RefSeq" id="XP_004333150.1">
    <property type="nucleotide sequence ID" value="XM_004333102.1"/>
</dbReference>
<gene>
    <name evidence="2" type="ORF">ACA1_387360</name>
</gene>
<evidence type="ECO:0000313" key="3">
    <source>
        <dbReference type="Proteomes" id="UP000011083"/>
    </source>
</evidence>
<proteinExistence type="predicted"/>
<feature type="region of interest" description="Disordered" evidence="1">
    <location>
        <begin position="64"/>
        <end position="89"/>
    </location>
</feature>
<sequence>MEIGRHVDGSTIAQLTSIEPGPGMDRLLASARSLHALGHTGAVAAAWEDDVGLRPYLDLRRAKQANEAHNRLRRLKKKQERKQRNHRPA</sequence>
<dbReference type="GeneID" id="14911592"/>
<evidence type="ECO:0000313" key="2">
    <source>
        <dbReference type="EMBL" id="ELR11137.1"/>
    </source>
</evidence>
<protein>
    <submittedName>
        <fullName evidence="2">Uncharacterized protein</fullName>
    </submittedName>
</protein>
<keyword evidence="3" id="KW-1185">Reference proteome</keyword>
<feature type="region of interest" description="Disordered" evidence="1">
    <location>
        <begin position="1"/>
        <end position="21"/>
    </location>
</feature>
<dbReference type="Proteomes" id="UP000011083">
    <property type="component" value="Unassembled WGS sequence"/>
</dbReference>